<feature type="region of interest" description="Disordered" evidence="5">
    <location>
        <begin position="877"/>
        <end position="915"/>
    </location>
</feature>
<comment type="caution">
    <text evidence="4">Lacks conserved residue(s) required for the propagation of feature annotation.</text>
</comment>
<dbReference type="SUPFAM" id="SSF52743">
    <property type="entry name" value="Subtilisin-like"/>
    <property type="match status" value="2"/>
</dbReference>
<keyword evidence="3 4" id="KW-0720">Serine protease</keyword>
<accession>A0A9P5K0F9</accession>
<feature type="active site" description="Charge relay system" evidence="4">
    <location>
        <position position="998"/>
    </location>
</feature>
<dbReference type="Pfam" id="PF00082">
    <property type="entry name" value="Peptidase_S8"/>
    <property type="match status" value="2"/>
</dbReference>
<evidence type="ECO:0000256" key="4">
    <source>
        <dbReference type="PROSITE-ProRule" id="PRU01240"/>
    </source>
</evidence>
<dbReference type="PANTHER" id="PTHR42884:SF14">
    <property type="entry name" value="NEUROENDOCRINE CONVERTASE 1"/>
    <property type="match status" value="1"/>
</dbReference>
<feature type="region of interest" description="Disordered" evidence="5">
    <location>
        <begin position="1259"/>
        <end position="1287"/>
    </location>
</feature>
<dbReference type="PRINTS" id="PR00723">
    <property type="entry name" value="SUBTILISIN"/>
</dbReference>
<feature type="active site" description="Charge relay system" evidence="4">
    <location>
        <position position="1166"/>
    </location>
</feature>
<proteinExistence type="inferred from homology"/>
<dbReference type="Gene3D" id="3.40.50.200">
    <property type="entry name" value="Peptidase S8/S53 domain"/>
    <property type="match status" value="2"/>
</dbReference>
<feature type="compositionally biased region" description="Acidic residues" evidence="5">
    <location>
        <begin position="885"/>
        <end position="894"/>
    </location>
</feature>
<dbReference type="GO" id="GO:0016485">
    <property type="term" value="P:protein processing"/>
    <property type="evidence" value="ECO:0007669"/>
    <property type="project" value="TreeGrafter"/>
</dbReference>
<feature type="active site" description="Charge relay system" evidence="4">
    <location>
        <position position="961"/>
    </location>
</feature>
<dbReference type="EMBL" id="QPMT01000038">
    <property type="protein sequence ID" value="KAF4852918.1"/>
    <property type="molecule type" value="Genomic_DNA"/>
</dbReference>
<dbReference type="InterPro" id="IPR023828">
    <property type="entry name" value="Peptidase_S8_Ser-AS"/>
</dbReference>
<evidence type="ECO:0000256" key="1">
    <source>
        <dbReference type="ARBA" id="ARBA00022670"/>
    </source>
</evidence>
<dbReference type="GO" id="GO:0004252">
    <property type="term" value="F:serine-type endopeptidase activity"/>
    <property type="evidence" value="ECO:0007669"/>
    <property type="project" value="UniProtKB-UniRule"/>
</dbReference>
<comment type="similarity">
    <text evidence="4">Belongs to the peptidase S8 family.</text>
</comment>
<feature type="compositionally biased region" description="Low complexity" evidence="5">
    <location>
        <begin position="773"/>
        <end position="801"/>
    </location>
</feature>
<dbReference type="GO" id="GO:0016020">
    <property type="term" value="C:membrane"/>
    <property type="evidence" value="ECO:0007669"/>
    <property type="project" value="TreeGrafter"/>
</dbReference>
<dbReference type="InterPro" id="IPR036852">
    <property type="entry name" value="Peptidase_S8/S53_dom_sf"/>
</dbReference>
<feature type="region of interest" description="Disordered" evidence="5">
    <location>
        <begin position="749"/>
        <end position="801"/>
    </location>
</feature>
<feature type="chain" id="PRO_5040494132" evidence="6">
    <location>
        <begin position="20"/>
        <end position="1398"/>
    </location>
</feature>
<dbReference type="OrthoDB" id="1896086at2759"/>
<keyword evidence="6" id="KW-0732">Signal</keyword>
<keyword evidence="9" id="KW-1185">Reference proteome</keyword>
<feature type="region of interest" description="Disordered" evidence="5">
    <location>
        <begin position="668"/>
        <end position="707"/>
    </location>
</feature>
<evidence type="ECO:0000313" key="9">
    <source>
        <dbReference type="Proteomes" id="UP000711996"/>
    </source>
</evidence>
<feature type="compositionally biased region" description="Low complexity" evidence="5">
    <location>
        <begin position="687"/>
        <end position="707"/>
    </location>
</feature>
<dbReference type="PROSITE" id="PS00138">
    <property type="entry name" value="SUBTILASE_SER"/>
    <property type="match status" value="2"/>
</dbReference>
<gene>
    <name evidence="8" type="primary">alp1-0</name>
    <name evidence="8" type="ORF">CGCSCA2_v010386</name>
</gene>
<reference evidence="8" key="1">
    <citation type="submission" date="2019-06" db="EMBL/GenBank/DDBJ databases">
        <authorList>
            <person name="Gan P."/>
            <person name="Shirasu K."/>
        </authorList>
    </citation>
    <scope>NUCLEOTIDE SEQUENCE [LARGE SCALE GENOMIC DNA]</scope>
    <source>
        <strain evidence="8">CAD2</strain>
    </source>
</reference>
<protein>
    <submittedName>
        <fullName evidence="8">Alkaline protease 1</fullName>
    </submittedName>
</protein>
<evidence type="ECO:0000256" key="5">
    <source>
        <dbReference type="SAM" id="MobiDB-lite"/>
    </source>
</evidence>
<dbReference type="InterPro" id="IPR000209">
    <property type="entry name" value="Peptidase_S8/S53_dom"/>
</dbReference>
<dbReference type="InterPro" id="IPR015500">
    <property type="entry name" value="Peptidase_S8_subtilisin-rel"/>
</dbReference>
<evidence type="ECO:0000256" key="6">
    <source>
        <dbReference type="SAM" id="SignalP"/>
    </source>
</evidence>
<organism evidence="8 9">
    <name type="scientific">Colletotrichum siamense</name>
    <name type="common">Anthracnose fungus</name>
    <dbReference type="NCBI Taxonomy" id="690259"/>
    <lineage>
        <taxon>Eukaryota</taxon>
        <taxon>Fungi</taxon>
        <taxon>Dikarya</taxon>
        <taxon>Ascomycota</taxon>
        <taxon>Pezizomycotina</taxon>
        <taxon>Sordariomycetes</taxon>
        <taxon>Hypocreomycetidae</taxon>
        <taxon>Glomerellales</taxon>
        <taxon>Glomerellaceae</taxon>
        <taxon>Colletotrichum</taxon>
        <taxon>Colletotrichum gloeosporioides species complex</taxon>
    </lineage>
</organism>
<evidence type="ECO:0000256" key="2">
    <source>
        <dbReference type="ARBA" id="ARBA00022801"/>
    </source>
</evidence>
<feature type="domain" description="Peptidase S8/S53" evidence="7">
    <location>
        <begin position="164"/>
        <end position="398"/>
    </location>
</feature>
<name>A0A9P5K0F9_COLSI</name>
<feature type="signal peptide" evidence="6">
    <location>
        <begin position="1"/>
        <end position="19"/>
    </location>
</feature>
<keyword evidence="1 4" id="KW-0645">Protease</keyword>
<dbReference type="PROSITE" id="PS51892">
    <property type="entry name" value="SUBTILASE"/>
    <property type="match status" value="2"/>
</dbReference>
<feature type="region of interest" description="Disordered" evidence="5">
    <location>
        <begin position="478"/>
        <end position="499"/>
    </location>
</feature>
<comment type="caution">
    <text evidence="8">The sequence shown here is derived from an EMBL/GenBank/DDBJ whole genome shotgun (WGS) entry which is preliminary data.</text>
</comment>
<evidence type="ECO:0000259" key="7">
    <source>
        <dbReference type="Pfam" id="PF00082"/>
    </source>
</evidence>
<keyword evidence="2 4" id="KW-0378">Hydrolase</keyword>
<feature type="domain" description="Peptidase S8/S53" evidence="7">
    <location>
        <begin position="954"/>
        <end position="1203"/>
    </location>
</feature>
<dbReference type="PANTHER" id="PTHR42884">
    <property type="entry name" value="PROPROTEIN CONVERTASE SUBTILISIN/KEXIN-RELATED"/>
    <property type="match status" value="1"/>
</dbReference>
<feature type="compositionally biased region" description="Pro residues" evidence="5">
    <location>
        <begin position="677"/>
        <end position="686"/>
    </location>
</feature>
<sequence length="1398" mass="147294">MCRFQLVTLFLALVSVCYSQTSEPAPSAVPSGTSADYIIYAKEGTNKADGDGFGNTLAGLVGEENRDIIANDIGIPFVWRANLTPDQLATVKADRVVAEADINNPLTRDDWEPDRVQPSATQQKRAEVTQIPIAKNNIFDLRTLSTPPREKESLPNYRYDDVAGQGITVYVVDTGPFDLQHEELRSSDASITRRELDLARGKELDLQDRQYGTCIASKTVGDTSGAAKRADLVGVRIDFTEFGLLHGLQAAADEIRGKGLQGKAVISVSILTNAPSAAYTTSMRSIIQSLIKLDVPVVTGAGNKFQDGIEEPHKLPAVLAKELPVIVVGSADKDFGISAFSQRGNLVTTYAIGADVMCAESLEATSLATHSGTSFATPQIAGMLAYWMSHPDFARDLSAGSIAEILRNMTGALSYPRVAEAGYPPIAWNGYDLAESCSDSGSGSTNGRRAKRAMRRDLNQACAYVPKPVASAAPTATAVNPPVSAADGPTTTTTSATETATAAPGTCNLCGAMLDNENASNLGREVDCDGAEYAQSSCEANPDCKSWAYGSDNSGTLAYLAYPIDAYAMVKAAKRWKNIKPQAWYYSPWVHVHKLIPQSKDGVAVSLRFPRMLSSRLQASVALRYGLKLYVNLQITIQFIQTCLNMLLPGSARFEVWDNKLASLVPSSAPQSRISSSPPPTLPPATPTRASSSAPSRTSSAPPSTVTVSNGETIAVAAGVLVVGGAGGGFFTLNGVTTAVPAGAAITAGSTAQNPENPDDPGNEATKNPEQQTPSEAPSNAPSSSVPASTSGSPTTSSAAPTGTAAEYMIFVNRNTTKADADGFGNTLKTIVGDQPLNSIVDENGIAYMWRTKLRPDQLDKVKADRVVVDTILYQKGAAEKDPTPDPEDKDPEVEPALGPSPSGTSTAPLAKRADYTQLPTAKNKILDLRTLSTPPQTNGILENFFYEDPAGEGITVYHIDIGPFAMDHDEFKTDSKARRETIEVNLDKENRVADADHGTCAASKIVGQGVGTAKRAGLVTVRIDADPWGVIEGLQAAAKDIMAKDLRGKAVVSISVGVEIVDPKEDQVIIDYIREVLQALQEWDIPVVCPSGNNGVAGQTVQVNEYPAMFADKFPVIVVGSTSRRLEKSWFSQQGNLLTTWAVGENVRCASSTNLAGLKFETGTSFAGPQVAGIAAYFMSHPDFNKGFRVGSVAADVRDLIGATSFPRITHEAGYPSMAWNLWGSQQACSVNGGGSSGAQSRVMRRALEGRQLPACSLAPSSAPATAAPTAAPSGIPNGGTPTTGGPVTTTVTSPAETATGPPSCGVCGAQVPDGVSGEIGGQVGCQGGIPYAHSSCEGNANCKSWAIGQEDRGTYSIQVCLFFDQNAPKMVSQAPADPEGKCPFKYYDKACPEPAS</sequence>
<evidence type="ECO:0000256" key="3">
    <source>
        <dbReference type="ARBA" id="ARBA00022825"/>
    </source>
</evidence>
<evidence type="ECO:0000313" key="8">
    <source>
        <dbReference type="EMBL" id="KAF4852918.1"/>
    </source>
</evidence>
<dbReference type="Proteomes" id="UP000711996">
    <property type="component" value="Unassembled WGS sequence"/>
</dbReference>
<feature type="region of interest" description="Disordered" evidence="5">
    <location>
        <begin position="105"/>
        <end position="125"/>
    </location>
</feature>